<keyword evidence="6" id="KW-0677">Repeat</keyword>
<reference evidence="17" key="1">
    <citation type="submission" date="2021-04" db="EMBL/GenBank/DDBJ databases">
        <authorList>
            <consortium name="Wellcome Sanger Institute Data Sharing"/>
        </authorList>
    </citation>
    <scope>NUCLEOTIDE SEQUENCE [LARGE SCALE GENOMIC DNA]</scope>
</reference>
<accession>A0A665V860</accession>
<dbReference type="PANTHER" id="PTHR13720:SF24">
    <property type="entry name" value="WD REPEAT-CONTAINING PROTEIN 90"/>
    <property type="match status" value="1"/>
</dbReference>
<keyword evidence="5" id="KW-0493">Microtubule</keyword>
<evidence type="ECO:0000256" key="11">
    <source>
        <dbReference type="ARBA" id="ARBA00070509"/>
    </source>
</evidence>
<evidence type="ECO:0000256" key="1">
    <source>
        <dbReference type="ARBA" id="ARBA00004114"/>
    </source>
</evidence>
<evidence type="ECO:0000256" key="9">
    <source>
        <dbReference type="ARBA" id="ARBA00060089"/>
    </source>
</evidence>
<dbReference type="InterPro" id="IPR011047">
    <property type="entry name" value="Quinoprotein_ADH-like_sf"/>
</dbReference>
<dbReference type="Ensembl" id="ENSENLT00000028660.1">
    <property type="protein sequence ID" value="ENSENLP00000027820.1"/>
    <property type="gene ID" value="ENSENLG00000012185.1"/>
</dbReference>
<dbReference type="GO" id="GO:0005929">
    <property type="term" value="C:cilium"/>
    <property type="evidence" value="ECO:0007669"/>
    <property type="project" value="UniProtKB-ARBA"/>
</dbReference>
<feature type="repeat" description="WD" evidence="12">
    <location>
        <begin position="694"/>
        <end position="726"/>
    </location>
</feature>
<keyword evidence="8" id="KW-0206">Cytoskeleton</keyword>
<dbReference type="SUPFAM" id="SSF50998">
    <property type="entry name" value="Quinoprotein alcohol dehydrogenase-like"/>
    <property type="match status" value="1"/>
</dbReference>
<sequence length="1621" mass="178143">MFGLCPLNFITQKSTRPNARTSRHPYVNIFKHVKVEDWRRSAKEGDVAAYMDKTLRCSVFRIRAPVPANGYILVPKNSNRSLELIGRYFYLLFRPMPGKYFVVHLDVAAEEGQVVRISFSNMFKDFKSTATWLQFPFLCLLGPAPTSVRWTCLMLDLQYILSLYLNRCYSHLKTIKLCANMAVKNMFTSDLVLDPAKLMGLASSQGTGPMPREMSFPAPKGGSWHDLYDYIKFPSEGTKLPFDSIQKGNPRPEASKSSNIKLLVMSPQYSCSTIFPHPILKLNRIIGFGGGTTKYALWTKSGDAVVYPCHAIIVSMKISSNQQRFFIGHTDKVSALAFNGNTTLLASAQTGNHSVVRVWNYQKGNCLAMFRIHAHSLSSLNFSYSGGVLCGVGKDSHNKTMVVVWNTLNVSRGGEVTVLAKAHTDVDIHTMKVASFDDTRMVSCGHDNIRLWRVRNGTLRSCPVNLGEYHSLDLTDVAFEEGNFSNQHLDDSRSGHIFEIDYSRVVIRNVRRLLPAQQQHMGSREKRTFNTGPGIAINSISVSSSFCVTGSEDGFLRLWPLDFSAVFLEAEHEGPVSLVSVSSDNLQVLAATSTGNLGFLDVRSRGYNTLMRSHTDTVLGFSVDGVRRHLTTASSDGTVRIWNMDSLHQLYDFVSEDSPCSVAFHPSEQVFSCGFSSGIIRVFDISSAKLLAEHNQHRGEVVGLAFSPDGEFMYSAGSQGILALYNSSEEDYNVIRCMDLLCGEHAPDALAVSRDSRCLAFVGPSEHIVTIADARSLDELLHIDVSILDIKSPRLDSALKVCFSLASINHLLVATSANKILWVSTETGRLLREMSNVHKHQCSSLAVSEDGRFLLTAGQNTVKVWDYNMQLDINSQMFIGHSQPICQVSFTPDQLGVVSVGDAIFLWHFLALPDYSSVDIQPKAEVSGGQLSSGMPRQTAPLPASPPSQPGSINNLLDQVSPLALLFSLIQAAVTPQPGEECIKLKAVIGYNGNGRGNMVWSPDLGVFAYSCGSVVVVEDLHTGCQRHLQGHSDEISCLAVSNDAQTVASASGGNNGSRSTICIWDVQNGNCKNTISHHKGAVQSLAFSRDDRFFLSIGDFTDPEVALWSSKTYQLLSNVRMSGPIHGAAFSPSAASQLACVGSHGVYFCLIHTHGLEVDLKVERVKAPAEISDAEQTALCYHKESFLFTATNGGHVGVWNINTQRCLMIWEADEGEIGVLLCRGNRLLTGSNTRWLRLWEVGAVQTGSIFWSIVSSDRTTVVLEQEIMLDGTMVSAAFDNTMDMGIVGTTAGTLWYISWSDNRSIRLVSGHKTKVNGVVFSSDESHFATCSEDGSVRVWSTPSNELVVQFQVLNQACCCVCWSPSATKDDACVAAGYSDGTLRIFRLSSSEMEMKLHPHHVAVTAIQYSANGQVILSGGKNGLVAVSSRVNGATTRVIKDHKGVQITTIQCVKEEPFGLEGNEMWLAASSDRRVSVWAVDWLKDKCDLLDWLTFPAPAYFMDDSPPPSLAAFCPADPDLVVYTGYGVEKELLFYSLTKKQIIKKISLPHWATCFGLSSKSQLIAVGSQERVLKVIKSSSGRFQDFLQHSDSLQMCHFSPSGTLLFTVAFNEILLWEVRGL</sequence>
<keyword evidence="18" id="KW-1185">Reference proteome</keyword>
<evidence type="ECO:0000256" key="13">
    <source>
        <dbReference type="SAM" id="MobiDB-lite"/>
    </source>
</evidence>
<feature type="domain" description="WDR90/POC16 second beta-propeller" evidence="16">
    <location>
        <begin position="622"/>
        <end position="907"/>
    </location>
</feature>
<dbReference type="InterPro" id="IPR036322">
    <property type="entry name" value="WD40_repeat_dom_sf"/>
</dbReference>
<dbReference type="PROSITE" id="PS50294">
    <property type="entry name" value="WD_REPEATS_REGION"/>
    <property type="match status" value="2"/>
</dbReference>
<dbReference type="GO" id="GO:0005874">
    <property type="term" value="C:microtubule"/>
    <property type="evidence" value="ECO:0007669"/>
    <property type="project" value="UniProtKB-KW"/>
</dbReference>
<dbReference type="Gene3D" id="2.130.10.10">
    <property type="entry name" value="YVTN repeat-like/Quinoprotein amine dehydrogenase"/>
    <property type="match status" value="6"/>
</dbReference>
<evidence type="ECO:0000256" key="8">
    <source>
        <dbReference type="ARBA" id="ARBA00023212"/>
    </source>
</evidence>
<dbReference type="Pfam" id="PF23393">
    <property type="entry name" value="Beta-prop_WDR90_POC16_2nd"/>
    <property type="match status" value="1"/>
</dbReference>
<gene>
    <name evidence="17" type="primary">wdr90</name>
</gene>
<dbReference type="PROSITE" id="PS50082">
    <property type="entry name" value="WD_REPEATS_2"/>
    <property type="match status" value="3"/>
</dbReference>
<dbReference type="FunFam" id="2.130.10.10:FF:000522">
    <property type="entry name" value="WD repeat domain 90"/>
    <property type="match status" value="1"/>
</dbReference>
<dbReference type="GO" id="GO:0030030">
    <property type="term" value="P:cell projection organization"/>
    <property type="evidence" value="ECO:0007669"/>
    <property type="project" value="UniProtKB-KW"/>
</dbReference>
<keyword evidence="7" id="KW-0970">Cilium biogenesis/degradation</keyword>
<evidence type="ECO:0000256" key="5">
    <source>
        <dbReference type="ARBA" id="ARBA00022701"/>
    </source>
</evidence>
<dbReference type="InterPro" id="IPR015943">
    <property type="entry name" value="WD40/YVTN_repeat-like_dom_sf"/>
</dbReference>
<dbReference type="PANTHER" id="PTHR13720">
    <property type="entry name" value="WD-40 REPEAT PROTEIN"/>
    <property type="match status" value="1"/>
</dbReference>
<dbReference type="Pfam" id="PF05018">
    <property type="entry name" value="CFA20_dom"/>
    <property type="match status" value="1"/>
</dbReference>
<evidence type="ECO:0000256" key="3">
    <source>
        <dbReference type="ARBA" id="ARBA00022490"/>
    </source>
</evidence>
<comment type="similarity">
    <text evidence="10">Belongs to the WD repeat WDR90/POC16 family.</text>
</comment>
<evidence type="ECO:0000256" key="4">
    <source>
        <dbReference type="ARBA" id="ARBA00022574"/>
    </source>
</evidence>
<feature type="repeat" description="WD" evidence="12">
    <location>
        <begin position="1309"/>
        <end position="1350"/>
    </location>
</feature>
<dbReference type="FunFam" id="2.130.10.10:FF:003525">
    <property type="entry name" value="WD repeat domain 90"/>
    <property type="match status" value="1"/>
</dbReference>
<dbReference type="Pfam" id="PF23342">
    <property type="entry name" value="WDR90_beta-prop_4th"/>
    <property type="match status" value="1"/>
</dbReference>
<dbReference type="InterPro" id="IPR019775">
    <property type="entry name" value="WD40_repeat_CS"/>
</dbReference>
<dbReference type="InterPro" id="IPR055441">
    <property type="entry name" value="Beta-prop_WDR90_POC16_2nd"/>
</dbReference>
<dbReference type="InterPro" id="IPR050630">
    <property type="entry name" value="WD_repeat_EMAP"/>
</dbReference>
<comment type="function">
    <text evidence="9">Microtubule-binding protein that plays a crucial role in ensuring inner core protein localization within the centriole core, as well as in maintaining the microtubule wall integrity and the overall centriole roundness and stability. Required for efficient primary cilium formation.</text>
</comment>
<dbReference type="GO" id="GO:0005814">
    <property type="term" value="C:centriole"/>
    <property type="evidence" value="ECO:0007669"/>
    <property type="project" value="UniProtKB-SubCell"/>
</dbReference>
<feature type="domain" description="WDR90 4th beta-propeller" evidence="15">
    <location>
        <begin position="1315"/>
        <end position="1619"/>
    </location>
</feature>
<dbReference type="GO" id="GO:0034451">
    <property type="term" value="C:centriolar satellite"/>
    <property type="evidence" value="ECO:0007669"/>
    <property type="project" value="UniProtKB-SubCell"/>
</dbReference>
<organism evidence="17 18">
    <name type="scientific">Echeneis naucrates</name>
    <name type="common">Live sharksucker</name>
    <dbReference type="NCBI Taxonomy" id="173247"/>
    <lineage>
        <taxon>Eukaryota</taxon>
        <taxon>Metazoa</taxon>
        <taxon>Chordata</taxon>
        <taxon>Craniata</taxon>
        <taxon>Vertebrata</taxon>
        <taxon>Euteleostomi</taxon>
        <taxon>Actinopterygii</taxon>
        <taxon>Neopterygii</taxon>
        <taxon>Teleostei</taxon>
        <taxon>Neoteleostei</taxon>
        <taxon>Acanthomorphata</taxon>
        <taxon>Carangaria</taxon>
        <taxon>Carangiformes</taxon>
        <taxon>Echeneidae</taxon>
        <taxon>Echeneis</taxon>
    </lineage>
</organism>
<evidence type="ECO:0000256" key="6">
    <source>
        <dbReference type="ARBA" id="ARBA00022737"/>
    </source>
</evidence>
<reference evidence="17" key="3">
    <citation type="submission" date="2025-09" db="UniProtKB">
        <authorList>
            <consortium name="Ensembl"/>
        </authorList>
    </citation>
    <scope>IDENTIFICATION</scope>
</reference>
<evidence type="ECO:0000259" key="16">
    <source>
        <dbReference type="Pfam" id="PF23393"/>
    </source>
</evidence>
<feature type="region of interest" description="Disordered" evidence="13">
    <location>
        <begin position="926"/>
        <end position="951"/>
    </location>
</feature>
<dbReference type="SUPFAM" id="SSF50978">
    <property type="entry name" value="WD40 repeat-like"/>
    <property type="match status" value="3"/>
</dbReference>
<name>A0A665V860_ECHNA</name>
<evidence type="ECO:0000256" key="10">
    <source>
        <dbReference type="ARBA" id="ARBA00061300"/>
    </source>
</evidence>
<dbReference type="FunFam" id="2.130.10.10:FF:001417">
    <property type="entry name" value="WD repeat domain 90"/>
    <property type="match status" value="1"/>
</dbReference>
<evidence type="ECO:0000256" key="12">
    <source>
        <dbReference type="PROSITE-ProRule" id="PRU00221"/>
    </source>
</evidence>
<dbReference type="InterPro" id="IPR007714">
    <property type="entry name" value="CFA20_dom"/>
</dbReference>
<evidence type="ECO:0000313" key="18">
    <source>
        <dbReference type="Proteomes" id="UP000472264"/>
    </source>
</evidence>
<dbReference type="Proteomes" id="UP000472264">
    <property type="component" value="Chromosome 19"/>
</dbReference>
<dbReference type="InterPro" id="IPR055440">
    <property type="entry name" value="Beta-prop_WDR90_4th"/>
</dbReference>
<comment type="subcellular location">
    <subcellularLocation>
        <location evidence="2">Cytoplasm</location>
        <location evidence="2">Cytoskeleton</location>
        <location evidence="2">Microtubule organizing center</location>
        <location evidence="2">Centrosome</location>
        <location evidence="2">Centriolar satellite</location>
    </subcellularLocation>
    <subcellularLocation>
        <location evidence="1">Cytoplasm</location>
        <location evidence="1">Cytoskeleton</location>
        <location evidence="1">Microtubule organizing center</location>
        <location evidence="1">Centrosome</location>
        <location evidence="1">Centriole</location>
    </subcellularLocation>
</comment>
<dbReference type="Pfam" id="PF00400">
    <property type="entry name" value="WD40"/>
    <property type="match status" value="4"/>
</dbReference>
<evidence type="ECO:0000259" key="14">
    <source>
        <dbReference type="Pfam" id="PF05018"/>
    </source>
</evidence>
<evidence type="ECO:0000256" key="2">
    <source>
        <dbReference type="ARBA" id="ARBA00004607"/>
    </source>
</evidence>
<protein>
    <recommendedName>
        <fullName evidence="11">WD repeat-containing protein 90</fullName>
    </recommendedName>
</protein>
<feature type="domain" description="CFA20" evidence="14">
    <location>
        <begin position="20"/>
        <end position="192"/>
    </location>
</feature>
<dbReference type="FunFam" id="2.130.10.10:FF:000590">
    <property type="entry name" value="WD repeat domain 90"/>
    <property type="match status" value="1"/>
</dbReference>
<evidence type="ECO:0000313" key="17">
    <source>
        <dbReference type="Ensembl" id="ENSENLP00000027820.1"/>
    </source>
</evidence>
<dbReference type="InterPro" id="IPR001680">
    <property type="entry name" value="WD40_rpt"/>
</dbReference>
<evidence type="ECO:0000256" key="7">
    <source>
        <dbReference type="ARBA" id="ARBA00022794"/>
    </source>
</evidence>
<keyword evidence="4 12" id="KW-0853">WD repeat</keyword>
<proteinExistence type="inferred from homology"/>
<reference evidence="17" key="2">
    <citation type="submission" date="2025-08" db="UniProtKB">
        <authorList>
            <consortium name="Ensembl"/>
        </authorList>
    </citation>
    <scope>IDENTIFICATION</scope>
</reference>
<feature type="repeat" description="WD" evidence="12">
    <location>
        <begin position="611"/>
        <end position="652"/>
    </location>
</feature>
<keyword evidence="3" id="KW-0963">Cytoplasm</keyword>
<dbReference type="SMART" id="SM00320">
    <property type="entry name" value="WD40"/>
    <property type="match status" value="21"/>
</dbReference>
<evidence type="ECO:0000259" key="15">
    <source>
        <dbReference type="Pfam" id="PF23342"/>
    </source>
</evidence>
<dbReference type="PROSITE" id="PS00678">
    <property type="entry name" value="WD_REPEATS_1"/>
    <property type="match status" value="1"/>
</dbReference>